<accession>A0ABT6ZW74</accession>
<dbReference type="RefSeq" id="WP_274043815.1">
    <property type="nucleotide sequence ID" value="NZ_JANCPR020000013.1"/>
</dbReference>
<comment type="caution">
    <text evidence="1">The sequence shown here is derived from an EMBL/GenBank/DDBJ whole genome shotgun (WGS) entry which is preliminary data.</text>
</comment>
<organism evidence="1 2">
    <name type="scientific">Streptomyces iconiensis</name>
    <dbReference type="NCBI Taxonomy" id="1384038"/>
    <lineage>
        <taxon>Bacteria</taxon>
        <taxon>Bacillati</taxon>
        <taxon>Actinomycetota</taxon>
        <taxon>Actinomycetes</taxon>
        <taxon>Kitasatosporales</taxon>
        <taxon>Streptomycetaceae</taxon>
        <taxon>Streptomyces</taxon>
    </lineage>
</organism>
<evidence type="ECO:0000313" key="2">
    <source>
        <dbReference type="Proteomes" id="UP001214441"/>
    </source>
</evidence>
<dbReference type="Proteomes" id="UP001214441">
    <property type="component" value="Unassembled WGS sequence"/>
</dbReference>
<evidence type="ECO:0008006" key="3">
    <source>
        <dbReference type="Google" id="ProtNLM"/>
    </source>
</evidence>
<name>A0ABT6ZW74_9ACTN</name>
<proteinExistence type="predicted"/>
<protein>
    <recommendedName>
        <fullName evidence="3">SapB/AmfS family lantipeptide</fullName>
    </recommendedName>
</protein>
<reference evidence="1 2" key="1">
    <citation type="submission" date="2023-05" db="EMBL/GenBank/DDBJ databases">
        <title>Streptantibioticus silvisoli sp. nov., acidotolerant actinomycetes 1 from pine litter.</title>
        <authorList>
            <person name="Swiecimska M."/>
            <person name="Golinska P."/>
            <person name="Sangal V."/>
            <person name="Wachnowicz B."/>
            <person name="Goodfellow M."/>
        </authorList>
    </citation>
    <scope>NUCLEOTIDE SEQUENCE [LARGE SCALE GENOMIC DNA]</scope>
    <source>
        <strain evidence="1 2">DSM 42109</strain>
    </source>
</reference>
<dbReference type="EMBL" id="JANCPR020000013">
    <property type="protein sequence ID" value="MDJ1133322.1"/>
    <property type="molecule type" value="Genomic_DNA"/>
</dbReference>
<sequence>MAETTELTQLDTLIRDLDSVTSESDLAGYCPDSGGVLSTICLLSTLCDE</sequence>
<gene>
    <name evidence="1" type="ORF">NMN56_015385</name>
</gene>
<evidence type="ECO:0000313" key="1">
    <source>
        <dbReference type="EMBL" id="MDJ1133322.1"/>
    </source>
</evidence>
<keyword evidence="2" id="KW-1185">Reference proteome</keyword>